<dbReference type="AlphaFoldDB" id="A0A840MPR1"/>
<sequence>MAEAHNTLLGDIPSWDEPIAMLEACHGRVRAFCDTLQRLAKYLPEHGADIQAQQAAKNILRYFDVAAPKHHADEELDLFPALLTKLGPRDDVEANRLREVIGSLLQEHTVLHGLWQQLRPALLHIAAGEQVELPAVKLFANTYCTHADREEQLVFNFATDTLDAATLSQLSQSMTARRHDTR</sequence>
<dbReference type="RefSeq" id="WP_246491081.1">
    <property type="nucleotide sequence ID" value="NZ_JACHHY010000035.1"/>
</dbReference>
<dbReference type="EMBL" id="JACHHY010000035">
    <property type="protein sequence ID" value="MBB5020430.1"/>
    <property type="molecule type" value="Genomic_DNA"/>
</dbReference>
<dbReference type="Pfam" id="PF01814">
    <property type="entry name" value="Hemerythrin"/>
    <property type="match status" value="1"/>
</dbReference>
<protein>
    <submittedName>
        <fullName evidence="2">Hemerythrin-like domain-containing protein</fullName>
    </submittedName>
</protein>
<comment type="caution">
    <text evidence="2">The sequence shown here is derived from an EMBL/GenBank/DDBJ whole genome shotgun (WGS) entry which is preliminary data.</text>
</comment>
<evidence type="ECO:0000259" key="1">
    <source>
        <dbReference type="Pfam" id="PF01814"/>
    </source>
</evidence>
<dbReference type="CDD" id="cd12108">
    <property type="entry name" value="Hr-like"/>
    <property type="match status" value="1"/>
</dbReference>
<dbReference type="Gene3D" id="1.20.120.520">
    <property type="entry name" value="nmb1532 protein domain like"/>
    <property type="match status" value="1"/>
</dbReference>
<accession>A0A840MPR1</accession>
<keyword evidence="3" id="KW-1185">Reference proteome</keyword>
<dbReference type="InterPro" id="IPR012312">
    <property type="entry name" value="Hemerythrin-like"/>
</dbReference>
<evidence type="ECO:0000313" key="3">
    <source>
        <dbReference type="Proteomes" id="UP000575898"/>
    </source>
</evidence>
<gene>
    <name evidence="2" type="ORF">HNQ59_003749</name>
</gene>
<dbReference type="Proteomes" id="UP000575898">
    <property type="component" value="Unassembled WGS sequence"/>
</dbReference>
<reference evidence="2 3" key="1">
    <citation type="submission" date="2020-08" db="EMBL/GenBank/DDBJ databases">
        <title>Genomic Encyclopedia of Type Strains, Phase IV (KMG-IV): sequencing the most valuable type-strain genomes for metagenomic binning, comparative biology and taxonomic classification.</title>
        <authorList>
            <person name="Goeker M."/>
        </authorList>
    </citation>
    <scope>NUCLEOTIDE SEQUENCE [LARGE SCALE GENOMIC DNA]</scope>
    <source>
        <strain evidence="2 3">DSM 27165</strain>
    </source>
</reference>
<proteinExistence type="predicted"/>
<evidence type="ECO:0000313" key="2">
    <source>
        <dbReference type="EMBL" id="MBB5020430.1"/>
    </source>
</evidence>
<organism evidence="2 3">
    <name type="scientific">Chitinivorax tropicus</name>
    <dbReference type="NCBI Taxonomy" id="714531"/>
    <lineage>
        <taxon>Bacteria</taxon>
        <taxon>Pseudomonadati</taxon>
        <taxon>Pseudomonadota</taxon>
        <taxon>Betaproteobacteria</taxon>
        <taxon>Chitinivorax</taxon>
    </lineage>
</organism>
<feature type="domain" description="Hemerythrin-like" evidence="1">
    <location>
        <begin position="18"/>
        <end position="157"/>
    </location>
</feature>
<name>A0A840MPR1_9PROT</name>